<dbReference type="PRINTS" id="PR00368">
    <property type="entry name" value="FADPNR"/>
</dbReference>
<dbReference type="SUPFAM" id="SSF55424">
    <property type="entry name" value="FAD/NAD-linked reductases, dimerisation (C-terminal) domain"/>
    <property type="match status" value="1"/>
</dbReference>
<dbReference type="NCBIfam" id="NF004776">
    <property type="entry name" value="PRK06116.1"/>
    <property type="match status" value="1"/>
</dbReference>
<dbReference type="Pfam" id="PF07992">
    <property type="entry name" value="Pyr_redox_2"/>
    <property type="match status" value="1"/>
</dbReference>
<evidence type="ECO:0000256" key="7">
    <source>
        <dbReference type="ARBA" id="ARBA00023284"/>
    </source>
</evidence>
<dbReference type="InterPro" id="IPR001100">
    <property type="entry name" value="Pyr_nuc-diS_OxRdtase"/>
</dbReference>
<dbReference type="InterPro" id="IPR046952">
    <property type="entry name" value="GSHR/TRXR-like"/>
</dbReference>
<dbReference type="PANTHER" id="PTHR42737:SF2">
    <property type="entry name" value="GLUTATHIONE REDUCTASE"/>
    <property type="match status" value="1"/>
</dbReference>
<dbReference type="PRINTS" id="PR00411">
    <property type="entry name" value="PNDRDTASEI"/>
</dbReference>
<evidence type="ECO:0000259" key="9">
    <source>
        <dbReference type="Pfam" id="PF02852"/>
    </source>
</evidence>
<keyword evidence="6" id="KW-1015">Disulfide bond</keyword>
<evidence type="ECO:0000256" key="5">
    <source>
        <dbReference type="ARBA" id="ARBA00023002"/>
    </source>
</evidence>
<dbReference type="EC" id="1.8.1.7" evidence="11"/>
<dbReference type="PROSITE" id="PS00076">
    <property type="entry name" value="PYRIDINE_REDOX_1"/>
    <property type="match status" value="1"/>
</dbReference>
<reference evidence="11 12" key="1">
    <citation type="submission" date="2024-01" db="EMBL/GenBank/DDBJ databases">
        <title>Multi-omics insights into the function and evolution of sodium benzoate biodegradation pathways in Benzoatithermus flavus gen. nov., sp. nov. from hot spring.</title>
        <authorList>
            <person name="Hu C.-J."/>
            <person name="Li W.-J."/>
        </authorList>
    </citation>
    <scope>NUCLEOTIDE SEQUENCE [LARGE SCALE GENOMIC DNA]</scope>
    <source>
        <strain evidence="11 12">SYSU G07066</strain>
    </source>
</reference>
<comment type="caution">
    <text evidence="11">The sequence shown here is derived from an EMBL/GenBank/DDBJ whole genome shotgun (WGS) entry which is preliminary data.</text>
</comment>
<evidence type="ECO:0000256" key="8">
    <source>
        <dbReference type="RuleBase" id="RU003691"/>
    </source>
</evidence>
<evidence type="ECO:0000256" key="1">
    <source>
        <dbReference type="ARBA" id="ARBA00001974"/>
    </source>
</evidence>
<evidence type="ECO:0000313" key="12">
    <source>
        <dbReference type="Proteomes" id="UP001375743"/>
    </source>
</evidence>
<dbReference type="SUPFAM" id="SSF51905">
    <property type="entry name" value="FAD/NAD(P)-binding domain"/>
    <property type="match status" value="1"/>
</dbReference>
<evidence type="ECO:0000313" key="11">
    <source>
        <dbReference type="EMBL" id="MEK0081859.1"/>
    </source>
</evidence>
<feature type="domain" description="FAD/NAD(P)-binding" evidence="10">
    <location>
        <begin position="4"/>
        <end position="332"/>
    </location>
</feature>
<organism evidence="11 12">
    <name type="scientific">Benzoatithermus flavus</name>
    <dbReference type="NCBI Taxonomy" id="3108223"/>
    <lineage>
        <taxon>Bacteria</taxon>
        <taxon>Pseudomonadati</taxon>
        <taxon>Pseudomonadota</taxon>
        <taxon>Alphaproteobacteria</taxon>
        <taxon>Geminicoccales</taxon>
        <taxon>Geminicoccaceae</taxon>
        <taxon>Benzoatithermus</taxon>
    </lineage>
</organism>
<proteinExistence type="inferred from homology"/>
<dbReference type="Pfam" id="PF02852">
    <property type="entry name" value="Pyr_redox_dim"/>
    <property type="match status" value="1"/>
</dbReference>
<keyword evidence="3 8" id="KW-0285">Flavoprotein</keyword>
<comment type="similarity">
    <text evidence="2 8">Belongs to the class-I pyridine nucleotide-disulfide oxidoreductase family.</text>
</comment>
<dbReference type="InterPro" id="IPR012999">
    <property type="entry name" value="Pyr_OxRdtase_I_AS"/>
</dbReference>
<keyword evidence="4 8" id="KW-0274">FAD</keyword>
<keyword evidence="12" id="KW-1185">Reference proteome</keyword>
<keyword evidence="5 8" id="KW-0560">Oxidoreductase</keyword>
<evidence type="ECO:0000256" key="4">
    <source>
        <dbReference type="ARBA" id="ARBA00022827"/>
    </source>
</evidence>
<dbReference type="PANTHER" id="PTHR42737">
    <property type="entry name" value="GLUTATHIONE REDUCTASE"/>
    <property type="match status" value="1"/>
</dbReference>
<feature type="domain" description="Pyridine nucleotide-disulphide oxidoreductase dimerisation" evidence="9">
    <location>
        <begin position="352"/>
        <end position="460"/>
    </location>
</feature>
<dbReference type="EMBL" id="JBBLZC010000001">
    <property type="protein sequence ID" value="MEK0081859.1"/>
    <property type="molecule type" value="Genomic_DNA"/>
</dbReference>
<dbReference type="InterPro" id="IPR036188">
    <property type="entry name" value="FAD/NAD-bd_sf"/>
</dbReference>
<dbReference type="RefSeq" id="WP_418157702.1">
    <property type="nucleotide sequence ID" value="NZ_JBBLZC010000001.1"/>
</dbReference>
<dbReference type="PIRSF" id="PIRSF000350">
    <property type="entry name" value="Mercury_reductase_MerA"/>
    <property type="match status" value="1"/>
</dbReference>
<dbReference type="Proteomes" id="UP001375743">
    <property type="component" value="Unassembled WGS sequence"/>
</dbReference>
<evidence type="ECO:0000259" key="10">
    <source>
        <dbReference type="Pfam" id="PF07992"/>
    </source>
</evidence>
<protein>
    <submittedName>
        <fullName evidence="11">Glutathione-disulfide reductase</fullName>
        <ecNumber evidence="11">1.8.1.7</ecNumber>
    </submittedName>
</protein>
<dbReference type="InterPro" id="IPR023753">
    <property type="entry name" value="FAD/NAD-binding_dom"/>
</dbReference>
<comment type="cofactor">
    <cofactor evidence="1">
        <name>FAD</name>
        <dbReference type="ChEBI" id="CHEBI:57692"/>
    </cofactor>
</comment>
<keyword evidence="7 8" id="KW-0676">Redox-active center</keyword>
<dbReference type="Gene3D" id="3.30.390.30">
    <property type="match status" value="1"/>
</dbReference>
<accession>A0ABU8XLN9</accession>
<dbReference type="InterPro" id="IPR004099">
    <property type="entry name" value="Pyr_nucl-diS_OxRdtase_dimer"/>
</dbReference>
<evidence type="ECO:0000256" key="6">
    <source>
        <dbReference type="ARBA" id="ARBA00023157"/>
    </source>
</evidence>
<dbReference type="InterPro" id="IPR016156">
    <property type="entry name" value="FAD/NAD-linked_Rdtase_dimer_sf"/>
</dbReference>
<evidence type="ECO:0000256" key="3">
    <source>
        <dbReference type="ARBA" id="ARBA00022630"/>
    </source>
</evidence>
<evidence type="ECO:0000256" key="2">
    <source>
        <dbReference type="ARBA" id="ARBA00007532"/>
    </source>
</evidence>
<dbReference type="Gene3D" id="3.50.50.60">
    <property type="entry name" value="FAD/NAD(P)-binding domain"/>
    <property type="match status" value="2"/>
</dbReference>
<sequence>MTTFDLFIIGAGSGGVACARRAASYGAKVGIAEARRVGGTCVIRGCVPKKLMHYGAHFGEALADARAYGWQIGERPPLDFEALCRARNQEIDRLNGIYIDMLKKAGVELFTGRARVQPRWSGDGFVVAVGEHEIHTRRILVAVGAHPSLPEIDGIEHAMTSDEVLEQVYPLPRRLVVVGAGYIGVEFASIFRALGADTTLVLRGDLPLRGFEEDLRRHLTDEMRAHGLKIQPDTRVERIERTSDGFALHTNRGVIACDRVIYATGRAPIPNTRGIGLEDLGVRMSDIGVIQVDRGYASNVKGIFAVGDCSDHGGHGLGAAQFDLTPVAIAEGRALAEAQFNDNPQTVAYETIPTAVFALPQASSVGLSEARARSLGYDVTIYRTRFRPMVHTLTGGSGRTMMKLVVDKASDRVLGCHMVGEDAAEIIQGFAVALTAGATKAVFDATVALHPTAAEEFVTMYQPAQS</sequence>
<name>A0ABU8XLN9_9PROT</name>
<gene>
    <name evidence="11" type="primary">gorA</name>
    <name evidence="11" type="ORF">U1T56_01745</name>
</gene>
<dbReference type="GO" id="GO:0004362">
    <property type="term" value="F:glutathione-disulfide reductase (NADPH) activity"/>
    <property type="evidence" value="ECO:0007669"/>
    <property type="project" value="UniProtKB-EC"/>
</dbReference>